<proteinExistence type="predicted"/>
<organism evidence="1 2">
    <name type="scientific">Clostridium symbiosum</name>
    <name type="common">Bacteroides symbiosus</name>
    <dbReference type="NCBI Taxonomy" id="1512"/>
    <lineage>
        <taxon>Bacteria</taxon>
        <taxon>Bacillati</taxon>
        <taxon>Bacillota</taxon>
        <taxon>Clostridia</taxon>
        <taxon>Lachnospirales</taxon>
        <taxon>Lachnospiraceae</taxon>
        <taxon>Otoolea</taxon>
    </lineage>
</organism>
<protein>
    <submittedName>
        <fullName evidence="1">Uncharacterized protein</fullName>
    </submittedName>
</protein>
<sequence>MMFDNSKDKIREEREFFGRDSESFRMAEVAALSGGRPIVKFYGETKNSQKAYKYLSGYSPVVGDKVIMAKIGGTYVILGKVV</sequence>
<comment type="caution">
    <text evidence="1">The sequence shown here is derived from an EMBL/GenBank/DDBJ whole genome shotgun (WGS) entry which is preliminary data.</text>
</comment>
<dbReference type="AlphaFoldDB" id="A0AAW6B3D7"/>
<evidence type="ECO:0000313" key="2">
    <source>
        <dbReference type="Proteomes" id="UP001300871"/>
    </source>
</evidence>
<gene>
    <name evidence="1" type="ORF">PM006_20885</name>
</gene>
<dbReference type="EMBL" id="JAQLGM010000084">
    <property type="protein sequence ID" value="MDB2002663.1"/>
    <property type="molecule type" value="Genomic_DNA"/>
</dbReference>
<reference evidence="1" key="1">
    <citation type="submission" date="2023-01" db="EMBL/GenBank/DDBJ databases">
        <title>Human gut microbiome strain richness.</title>
        <authorList>
            <person name="Chen-Liaw A."/>
        </authorList>
    </citation>
    <scope>NUCLEOTIDE SEQUENCE</scope>
    <source>
        <strain evidence="1">B1_m1001713B170214d0_201011</strain>
    </source>
</reference>
<dbReference type="RefSeq" id="WP_272124149.1">
    <property type="nucleotide sequence ID" value="NZ_JAQLGH010000082.1"/>
</dbReference>
<name>A0AAW6B3D7_CLOSY</name>
<dbReference type="Proteomes" id="UP001300871">
    <property type="component" value="Unassembled WGS sequence"/>
</dbReference>
<evidence type="ECO:0000313" key="1">
    <source>
        <dbReference type="EMBL" id="MDB2002663.1"/>
    </source>
</evidence>
<accession>A0AAW6B3D7</accession>